<dbReference type="NCBIfam" id="TIGR02180">
    <property type="entry name" value="GRX_euk"/>
    <property type="match status" value="1"/>
</dbReference>
<proteinExistence type="predicted"/>
<organism evidence="4 5">
    <name type="scientific">Thalassiosira oceanica</name>
    <name type="common">Marine diatom</name>
    <dbReference type="NCBI Taxonomy" id="159749"/>
    <lineage>
        <taxon>Eukaryota</taxon>
        <taxon>Sar</taxon>
        <taxon>Stramenopiles</taxon>
        <taxon>Ochrophyta</taxon>
        <taxon>Bacillariophyta</taxon>
        <taxon>Coscinodiscophyceae</taxon>
        <taxon>Thalassiosirophycidae</taxon>
        <taxon>Thalassiosirales</taxon>
        <taxon>Thalassiosiraceae</taxon>
        <taxon>Thalassiosira</taxon>
    </lineage>
</organism>
<dbReference type="CDD" id="cd03419">
    <property type="entry name" value="GRX_GRXh_1_2_like"/>
    <property type="match status" value="1"/>
</dbReference>
<dbReference type="EMBL" id="AGNL01003753">
    <property type="protein sequence ID" value="EJK74358.1"/>
    <property type="molecule type" value="Genomic_DNA"/>
</dbReference>
<dbReference type="FunFam" id="3.40.30.10:FF:000026">
    <property type="entry name" value="Glutaredoxin 2"/>
    <property type="match status" value="1"/>
</dbReference>
<protein>
    <recommendedName>
        <fullName evidence="3">Glutaredoxin domain-containing protein</fullName>
    </recommendedName>
</protein>
<dbReference type="InterPro" id="IPR014025">
    <property type="entry name" value="Glutaredoxin_subgr"/>
</dbReference>
<dbReference type="Pfam" id="PF00462">
    <property type="entry name" value="Glutaredoxin"/>
    <property type="match status" value="1"/>
</dbReference>
<evidence type="ECO:0000313" key="5">
    <source>
        <dbReference type="Proteomes" id="UP000266841"/>
    </source>
</evidence>
<dbReference type="InterPro" id="IPR036249">
    <property type="entry name" value="Thioredoxin-like_sf"/>
</dbReference>
<dbReference type="PANTHER" id="PTHR45694:SF18">
    <property type="entry name" value="GLUTAREDOXIN-1-RELATED"/>
    <property type="match status" value="1"/>
</dbReference>
<accession>K0T6D8</accession>
<dbReference type="GO" id="GO:0015038">
    <property type="term" value="F:glutathione disulfide oxidoreductase activity"/>
    <property type="evidence" value="ECO:0007669"/>
    <property type="project" value="TreeGrafter"/>
</dbReference>
<comment type="caution">
    <text evidence="4">The sequence shown here is derived from an EMBL/GenBank/DDBJ whole genome shotgun (WGS) entry which is preliminary data.</text>
</comment>
<dbReference type="GO" id="GO:0005737">
    <property type="term" value="C:cytoplasm"/>
    <property type="evidence" value="ECO:0007669"/>
    <property type="project" value="TreeGrafter"/>
</dbReference>
<evidence type="ECO:0000256" key="2">
    <source>
        <dbReference type="SAM" id="MobiDB-lite"/>
    </source>
</evidence>
<dbReference type="AlphaFoldDB" id="K0T6D8"/>
<evidence type="ECO:0000259" key="3">
    <source>
        <dbReference type="Pfam" id="PF00462"/>
    </source>
</evidence>
<dbReference type="Gene3D" id="3.40.30.10">
    <property type="entry name" value="Glutaredoxin"/>
    <property type="match status" value="1"/>
</dbReference>
<dbReference type="PRINTS" id="PR00160">
    <property type="entry name" value="GLUTAREDOXIN"/>
</dbReference>
<name>K0T6D8_THAOC</name>
<keyword evidence="1" id="KW-0676">Redox-active center</keyword>
<feature type="region of interest" description="Disordered" evidence="2">
    <location>
        <begin position="279"/>
        <end position="302"/>
    </location>
</feature>
<dbReference type="InterPro" id="IPR002109">
    <property type="entry name" value="Glutaredoxin"/>
</dbReference>
<evidence type="ECO:0000313" key="4">
    <source>
        <dbReference type="EMBL" id="EJK74358.1"/>
    </source>
</evidence>
<dbReference type="InterPro" id="IPR011899">
    <property type="entry name" value="Glutaredoxin_euk/vir"/>
</dbReference>
<keyword evidence="5" id="KW-1185">Reference proteome</keyword>
<dbReference type="GO" id="GO:0034599">
    <property type="term" value="P:cellular response to oxidative stress"/>
    <property type="evidence" value="ECO:0007669"/>
    <property type="project" value="TreeGrafter"/>
</dbReference>
<gene>
    <name evidence="4" type="ORF">THAOC_03968</name>
</gene>
<dbReference type="OrthoDB" id="44061at2759"/>
<dbReference type="SUPFAM" id="SSF52833">
    <property type="entry name" value="Thioredoxin-like"/>
    <property type="match status" value="1"/>
</dbReference>
<sequence length="302" mass="33648">GVAKECIPDQNRPLVPILASAKAIDPAITDDFGLEVERRSTPRNYTRQRSARGDITGFEIRQFSNGDLHAADSQVNSKYVQMDVGTLTDGLSPNIHRSTAIASIIRFACFRLLRIIRFSIAWYHKHYYAKAYRYAATCNSRQLAAPNLGLVLPEFPVRQVGLRPVKTRLEDREVKDDTRVQSVGRGEQWQVDAMGSHSSKVAASPKIMEFLKNTIASSEVVVWSKSYCPYCARTKNLLSERNIDAKVFELDQMDNGAELQAALLEMSGQRTVPNVFVKGEHLGGSDDTQAAARSGKLDEMLK</sequence>
<feature type="non-terminal residue" evidence="4">
    <location>
        <position position="1"/>
    </location>
</feature>
<dbReference type="Proteomes" id="UP000266841">
    <property type="component" value="Unassembled WGS sequence"/>
</dbReference>
<evidence type="ECO:0000256" key="1">
    <source>
        <dbReference type="ARBA" id="ARBA00023284"/>
    </source>
</evidence>
<dbReference type="PROSITE" id="PS51354">
    <property type="entry name" value="GLUTAREDOXIN_2"/>
    <property type="match status" value="1"/>
</dbReference>
<reference evidence="4 5" key="1">
    <citation type="journal article" date="2012" name="Genome Biol.">
        <title>Genome and low-iron response of an oceanic diatom adapted to chronic iron limitation.</title>
        <authorList>
            <person name="Lommer M."/>
            <person name="Specht M."/>
            <person name="Roy A.S."/>
            <person name="Kraemer L."/>
            <person name="Andreson R."/>
            <person name="Gutowska M.A."/>
            <person name="Wolf J."/>
            <person name="Bergner S.V."/>
            <person name="Schilhabel M.B."/>
            <person name="Klostermeier U.C."/>
            <person name="Beiko R.G."/>
            <person name="Rosenstiel P."/>
            <person name="Hippler M."/>
            <person name="Laroche J."/>
        </authorList>
    </citation>
    <scope>NUCLEOTIDE SEQUENCE [LARGE SCALE GENOMIC DNA]</scope>
    <source>
        <strain evidence="4 5">CCMP1005</strain>
    </source>
</reference>
<feature type="domain" description="Glutaredoxin" evidence="3">
    <location>
        <begin position="220"/>
        <end position="281"/>
    </location>
</feature>
<dbReference type="PANTHER" id="PTHR45694">
    <property type="entry name" value="GLUTAREDOXIN 2"/>
    <property type="match status" value="1"/>
</dbReference>
<dbReference type="eggNOG" id="KOG1752">
    <property type="taxonomic scope" value="Eukaryota"/>
</dbReference>